<reference evidence="3" key="1">
    <citation type="submission" date="2018-03" db="EMBL/GenBank/DDBJ databases">
        <authorList>
            <person name="Zecchin S."/>
        </authorList>
    </citation>
    <scope>NUCLEOTIDE SEQUENCE [LARGE SCALE GENOMIC DNA]</scope>
</reference>
<evidence type="ECO:0000313" key="3">
    <source>
        <dbReference type="Proteomes" id="UP000245125"/>
    </source>
</evidence>
<feature type="transmembrane region" description="Helical" evidence="1">
    <location>
        <begin position="106"/>
        <end position="131"/>
    </location>
</feature>
<feature type="transmembrane region" description="Helical" evidence="1">
    <location>
        <begin position="138"/>
        <end position="158"/>
    </location>
</feature>
<feature type="transmembrane region" description="Helical" evidence="1">
    <location>
        <begin position="571"/>
        <end position="593"/>
    </location>
</feature>
<feature type="transmembrane region" description="Helical" evidence="1">
    <location>
        <begin position="605"/>
        <end position="629"/>
    </location>
</feature>
<keyword evidence="1" id="KW-1133">Transmembrane helix</keyword>
<sequence length="796" mass="88259">MGKKHAILPAIFIVSLSGLSFEIVLTRIFAISLWYHFAFMVISIAMLGIGASGTLLSVYPRLKDSRLIPLYCAAFSVAIPAGYLGINNIPFDPVKLSWDRSQLLYISLYYLFLSLPFFFCGLIISTTFSALERPPAHIYGADLTGAGMGSLLTIWLLSVGGPERIVFAISAVASLSLFVSGGRKSRVGALIFIFVNAILIYFQPSFVNLNISSYKPLESALKFPQAEELKTFYSPYSRVDIFRSPAVRFAPGLSFKYSGSIPEQTGISIDAGDIYAVTRGGNRDTLDFIPYLPSSLPYQISDRGKALILEPKGGLPSLTARYYGWTDYKVDSNPLVIRAIREYLGDFSSGIYDSRTWTGIGRSWLASADENFDLIDITLTGSIPAGSSGFSEDYRFTVEAFEKYLSHLTPTGLISVNLYILPPPRAEFRLISTLAAAFDSMGIGDFGSHVAAIRSWGTVTIIVKRTPLSQEDIRNLKTFAADRRFDLIYYPGVREDETNVYVKMPSDEYYKAFTSLIFPYARKGFIDRYLFDIAPVHDENPFFHFYLKLRNIKKIYTMMGEKWQYFVEEGYMLPLIFVQVISLGLVLVVFPALRRKKSADKSSAGNLFFTLSYFALLGIGFMFTEISFIQKMILPLENPPFAMSAVLSSLLFSSGAGSLLSRRFSLLRKSPVLLVISILIVTYSLLLPAVIPMLFPYSLKTKLVAVFIMMLPAGLLIGIPFPLGITLLGESRPALIPWAWAVNGCFSVIAPILAVILALSVGFRAVLAAGAGMYMLAFFSLKSLRHPVLRQSGKFD</sequence>
<dbReference type="EMBL" id="OUUY01000068">
    <property type="protein sequence ID" value="SPQ00426.1"/>
    <property type="molecule type" value="Genomic_DNA"/>
</dbReference>
<organism evidence="2 3">
    <name type="scientific">Candidatus Sulfobium mesophilum</name>
    <dbReference type="NCBI Taxonomy" id="2016548"/>
    <lineage>
        <taxon>Bacteria</taxon>
        <taxon>Pseudomonadati</taxon>
        <taxon>Nitrospirota</taxon>
        <taxon>Nitrospiria</taxon>
        <taxon>Nitrospirales</taxon>
        <taxon>Nitrospiraceae</taxon>
        <taxon>Candidatus Sulfobium</taxon>
    </lineage>
</organism>
<proteinExistence type="predicted"/>
<dbReference type="InterPro" id="IPR029063">
    <property type="entry name" value="SAM-dependent_MTases_sf"/>
</dbReference>
<feature type="transmembrane region" description="Helical" evidence="1">
    <location>
        <begin position="7"/>
        <end position="28"/>
    </location>
</feature>
<keyword evidence="1" id="KW-0812">Transmembrane</keyword>
<feature type="transmembrane region" description="Helical" evidence="1">
    <location>
        <begin position="672"/>
        <end position="691"/>
    </location>
</feature>
<feature type="transmembrane region" description="Helical" evidence="1">
    <location>
        <begin position="68"/>
        <end position="86"/>
    </location>
</feature>
<dbReference type="Gene3D" id="3.40.50.150">
    <property type="entry name" value="Vaccinia Virus protein VP39"/>
    <property type="match status" value="1"/>
</dbReference>
<feature type="transmembrane region" description="Helical" evidence="1">
    <location>
        <begin position="703"/>
        <end position="728"/>
    </location>
</feature>
<name>A0A2U3QG91_9BACT</name>
<feature type="transmembrane region" description="Helical" evidence="1">
    <location>
        <begin position="34"/>
        <end position="56"/>
    </location>
</feature>
<accession>A0A2U3QG91</accession>
<dbReference type="InterPro" id="IPR036259">
    <property type="entry name" value="MFS_trans_sf"/>
</dbReference>
<keyword evidence="3" id="KW-1185">Reference proteome</keyword>
<evidence type="ECO:0000313" key="2">
    <source>
        <dbReference type="EMBL" id="SPQ00426.1"/>
    </source>
</evidence>
<evidence type="ECO:0008006" key="4">
    <source>
        <dbReference type="Google" id="ProtNLM"/>
    </source>
</evidence>
<dbReference type="SUPFAM" id="SSF53335">
    <property type="entry name" value="S-adenosyl-L-methionine-dependent methyltransferases"/>
    <property type="match status" value="1"/>
</dbReference>
<evidence type="ECO:0000256" key="1">
    <source>
        <dbReference type="SAM" id="Phobius"/>
    </source>
</evidence>
<protein>
    <recommendedName>
        <fullName evidence="4">Spermine synthase</fullName>
    </recommendedName>
</protein>
<keyword evidence="1" id="KW-0472">Membrane</keyword>
<dbReference type="Proteomes" id="UP000245125">
    <property type="component" value="Unassembled WGS sequence"/>
</dbReference>
<dbReference type="AlphaFoldDB" id="A0A2U3QG91"/>
<gene>
    <name evidence="2" type="ORF">NBG4_230025</name>
</gene>
<feature type="transmembrane region" description="Helical" evidence="1">
    <location>
        <begin position="187"/>
        <end position="206"/>
    </location>
</feature>
<dbReference type="SUPFAM" id="SSF103473">
    <property type="entry name" value="MFS general substrate transporter"/>
    <property type="match status" value="1"/>
</dbReference>
<feature type="transmembrane region" description="Helical" evidence="1">
    <location>
        <begin position="641"/>
        <end position="660"/>
    </location>
</feature>
<feature type="transmembrane region" description="Helical" evidence="1">
    <location>
        <begin position="740"/>
        <end position="759"/>
    </location>
</feature>
<feature type="transmembrane region" description="Helical" evidence="1">
    <location>
        <begin position="164"/>
        <end position="180"/>
    </location>
</feature>
<feature type="transmembrane region" description="Helical" evidence="1">
    <location>
        <begin position="765"/>
        <end position="784"/>
    </location>
</feature>